<dbReference type="GO" id="GO:0015628">
    <property type="term" value="P:protein secretion by the type II secretion system"/>
    <property type="evidence" value="ECO:0007669"/>
    <property type="project" value="TreeGrafter"/>
</dbReference>
<feature type="domain" description="Type II secretion system protein GspF" evidence="10">
    <location>
        <begin position="71"/>
        <end position="191"/>
    </location>
</feature>
<dbReference type="InterPro" id="IPR018076">
    <property type="entry name" value="T2SS_GspF_dom"/>
</dbReference>
<keyword evidence="3" id="KW-0813">Transport</keyword>
<dbReference type="Gene3D" id="1.20.81.30">
    <property type="entry name" value="Type II secretion system (T2SS), domain F"/>
    <property type="match status" value="2"/>
</dbReference>
<dbReference type="InterPro" id="IPR003004">
    <property type="entry name" value="GspF/PilC"/>
</dbReference>
<evidence type="ECO:0000313" key="11">
    <source>
        <dbReference type="EMBL" id="KKN52957.1"/>
    </source>
</evidence>
<gene>
    <name evidence="11" type="ORF">LCGC14_0607120</name>
</gene>
<organism evidence="11">
    <name type="scientific">marine sediment metagenome</name>
    <dbReference type="NCBI Taxonomy" id="412755"/>
    <lineage>
        <taxon>unclassified sequences</taxon>
        <taxon>metagenomes</taxon>
        <taxon>ecological metagenomes</taxon>
    </lineage>
</organism>
<dbReference type="EMBL" id="LAZR01000996">
    <property type="protein sequence ID" value="KKN52957.1"/>
    <property type="molecule type" value="Genomic_DNA"/>
</dbReference>
<comment type="subcellular location">
    <subcellularLocation>
        <location evidence="1">Cell inner membrane</location>
        <topology evidence="1">Multi-pass membrane protein</topology>
    </subcellularLocation>
</comment>
<sequence>MPYFLCRLASEEGSIVSQTFLASSFEECRKHFEEEGFCVLSIKKDWKRLKFPVLPFEKKIKDRDFIMINQELVALIKAGYPILKCIQIILKRVKNIHLKELLMKVENEIRGGKSLSEAFAPYEKNFSTVYIASLMAGERSGNLASTINRYIDYAKVVSQTKTKIRSALTYPTLLILFAFILLMILLNFILPRFTVFYADFDAELPVITRGLLAFSQFLRANFLFLIAFVFLLYLVYSMLKRNENTLVIRDRIKLKIPYAGSIMAESGVSLFSRTLGLILEAGISLVSAVGIANHAVPNYFIIQKGRQLPELIKNGKSLSESLSRIDFFPPLSLDMIRIGEASANLEGMLSEVADYYDEKIQARIDIFISLLEPIVIVFMGLIVAAMLLSVYLPIFNIIRVVR</sequence>
<keyword evidence="7 9" id="KW-1133">Transmembrane helix</keyword>
<evidence type="ECO:0000256" key="7">
    <source>
        <dbReference type="ARBA" id="ARBA00022989"/>
    </source>
</evidence>
<reference evidence="11" key="1">
    <citation type="journal article" date="2015" name="Nature">
        <title>Complex archaea that bridge the gap between prokaryotes and eukaryotes.</title>
        <authorList>
            <person name="Spang A."/>
            <person name="Saw J.H."/>
            <person name="Jorgensen S.L."/>
            <person name="Zaremba-Niedzwiedzka K."/>
            <person name="Martijn J."/>
            <person name="Lind A.E."/>
            <person name="van Eijk R."/>
            <person name="Schleper C."/>
            <person name="Guy L."/>
            <person name="Ettema T.J."/>
        </authorList>
    </citation>
    <scope>NUCLEOTIDE SEQUENCE</scope>
</reference>
<evidence type="ECO:0000256" key="9">
    <source>
        <dbReference type="SAM" id="Phobius"/>
    </source>
</evidence>
<accession>A0A0F9RSW0</accession>
<feature type="transmembrane region" description="Helical" evidence="9">
    <location>
        <begin position="366"/>
        <end position="392"/>
    </location>
</feature>
<keyword evidence="6 9" id="KW-0812">Transmembrane</keyword>
<evidence type="ECO:0000256" key="4">
    <source>
        <dbReference type="ARBA" id="ARBA00022475"/>
    </source>
</evidence>
<dbReference type="InterPro" id="IPR001992">
    <property type="entry name" value="T2SS_GspF/T4SS_PilC_CS"/>
</dbReference>
<keyword evidence="8 9" id="KW-0472">Membrane</keyword>
<dbReference type="PANTHER" id="PTHR30012:SF7">
    <property type="entry name" value="PROTEIN TRANSPORT PROTEIN HOFC HOMOLOG"/>
    <property type="match status" value="1"/>
</dbReference>
<dbReference type="PROSITE" id="PS00874">
    <property type="entry name" value="T2SP_F"/>
    <property type="match status" value="1"/>
</dbReference>
<protein>
    <recommendedName>
        <fullName evidence="10">Type II secretion system protein GspF domain-containing protein</fullName>
    </recommendedName>
</protein>
<evidence type="ECO:0000256" key="6">
    <source>
        <dbReference type="ARBA" id="ARBA00022692"/>
    </source>
</evidence>
<feature type="transmembrane region" description="Helical" evidence="9">
    <location>
        <begin position="168"/>
        <end position="190"/>
    </location>
</feature>
<evidence type="ECO:0000256" key="3">
    <source>
        <dbReference type="ARBA" id="ARBA00022448"/>
    </source>
</evidence>
<keyword evidence="4" id="KW-1003">Cell membrane</keyword>
<feature type="domain" description="Type II secretion system protein GspF" evidence="10">
    <location>
        <begin position="271"/>
        <end position="393"/>
    </location>
</feature>
<name>A0A0F9RSW0_9ZZZZ</name>
<dbReference type="InterPro" id="IPR042094">
    <property type="entry name" value="T2SS_GspF_sf"/>
</dbReference>
<evidence type="ECO:0000259" key="10">
    <source>
        <dbReference type="Pfam" id="PF00482"/>
    </source>
</evidence>
<dbReference type="Pfam" id="PF00482">
    <property type="entry name" value="T2SSF"/>
    <property type="match status" value="2"/>
</dbReference>
<dbReference type="AlphaFoldDB" id="A0A0F9RSW0"/>
<comment type="similarity">
    <text evidence="2">Belongs to the GSP F family.</text>
</comment>
<comment type="caution">
    <text evidence="11">The sequence shown here is derived from an EMBL/GenBank/DDBJ whole genome shotgun (WGS) entry which is preliminary data.</text>
</comment>
<dbReference type="PRINTS" id="PR00812">
    <property type="entry name" value="BCTERIALGSPF"/>
</dbReference>
<dbReference type="PANTHER" id="PTHR30012">
    <property type="entry name" value="GENERAL SECRETION PATHWAY PROTEIN"/>
    <property type="match status" value="1"/>
</dbReference>
<keyword evidence="5" id="KW-0997">Cell inner membrane</keyword>
<evidence type="ECO:0000256" key="8">
    <source>
        <dbReference type="ARBA" id="ARBA00023136"/>
    </source>
</evidence>
<evidence type="ECO:0000256" key="2">
    <source>
        <dbReference type="ARBA" id="ARBA00005745"/>
    </source>
</evidence>
<evidence type="ECO:0000256" key="5">
    <source>
        <dbReference type="ARBA" id="ARBA00022519"/>
    </source>
</evidence>
<dbReference type="GO" id="GO:0005886">
    <property type="term" value="C:plasma membrane"/>
    <property type="evidence" value="ECO:0007669"/>
    <property type="project" value="UniProtKB-SubCell"/>
</dbReference>
<evidence type="ECO:0000256" key="1">
    <source>
        <dbReference type="ARBA" id="ARBA00004429"/>
    </source>
</evidence>
<feature type="transmembrane region" description="Helical" evidence="9">
    <location>
        <begin position="210"/>
        <end position="235"/>
    </location>
</feature>
<proteinExistence type="inferred from homology"/>